<dbReference type="OrthoDB" id="9824546at2"/>
<dbReference type="AlphaFoldDB" id="A0A366HCG0"/>
<dbReference type="EMBL" id="QNRR01000009">
    <property type="protein sequence ID" value="RBP39660.1"/>
    <property type="molecule type" value="Genomic_DNA"/>
</dbReference>
<name>A0A366HCG0_9BACT</name>
<proteinExistence type="predicted"/>
<keyword evidence="1" id="KW-0732">Signal</keyword>
<dbReference type="Proteomes" id="UP000253426">
    <property type="component" value="Unassembled WGS sequence"/>
</dbReference>
<accession>A0A366HCG0</accession>
<comment type="caution">
    <text evidence="2">The sequence shown here is derived from an EMBL/GenBank/DDBJ whole genome shotgun (WGS) entry which is preliminary data.</text>
</comment>
<evidence type="ECO:0000256" key="1">
    <source>
        <dbReference type="SAM" id="SignalP"/>
    </source>
</evidence>
<organism evidence="2 3">
    <name type="scientific">Roseimicrobium gellanilyticum</name>
    <dbReference type="NCBI Taxonomy" id="748857"/>
    <lineage>
        <taxon>Bacteria</taxon>
        <taxon>Pseudomonadati</taxon>
        <taxon>Verrucomicrobiota</taxon>
        <taxon>Verrucomicrobiia</taxon>
        <taxon>Verrucomicrobiales</taxon>
        <taxon>Verrucomicrobiaceae</taxon>
        <taxon>Roseimicrobium</taxon>
    </lineage>
</organism>
<evidence type="ECO:0000313" key="2">
    <source>
        <dbReference type="EMBL" id="RBP39660.1"/>
    </source>
</evidence>
<feature type="chain" id="PRO_5016719798" description="Oligomerization/nucleic acid binding protein" evidence="1">
    <location>
        <begin position="23"/>
        <end position="161"/>
    </location>
</feature>
<dbReference type="PROSITE" id="PS51257">
    <property type="entry name" value="PROKAR_LIPOPROTEIN"/>
    <property type="match status" value="1"/>
</dbReference>
<evidence type="ECO:0000313" key="3">
    <source>
        <dbReference type="Proteomes" id="UP000253426"/>
    </source>
</evidence>
<sequence>MMFRALSTTALLGALAALCSCASSTTPTATQMDRYYEKAEQMAQSQIDIIDGQLRRGEISQESYDDRLKSIKNNIPNQAQDMAWARHEISDAQKRQLGIPTGGNPVDMSLPSAGAAGGFYRPYNQQGGDLNSQNYGTATSGAAMWKGYQPGSMAGSLGGMR</sequence>
<protein>
    <recommendedName>
        <fullName evidence="4">Oligomerization/nucleic acid binding protein</fullName>
    </recommendedName>
</protein>
<keyword evidence="3" id="KW-1185">Reference proteome</keyword>
<evidence type="ECO:0008006" key="4">
    <source>
        <dbReference type="Google" id="ProtNLM"/>
    </source>
</evidence>
<reference evidence="2 3" key="1">
    <citation type="submission" date="2018-06" db="EMBL/GenBank/DDBJ databases">
        <title>Genomic Encyclopedia of Type Strains, Phase IV (KMG-IV): sequencing the most valuable type-strain genomes for metagenomic binning, comparative biology and taxonomic classification.</title>
        <authorList>
            <person name="Goeker M."/>
        </authorList>
    </citation>
    <scope>NUCLEOTIDE SEQUENCE [LARGE SCALE GENOMIC DNA]</scope>
    <source>
        <strain evidence="2 3">DSM 25532</strain>
    </source>
</reference>
<dbReference type="RefSeq" id="WP_147263553.1">
    <property type="nucleotide sequence ID" value="NZ_QNRR01000009.1"/>
</dbReference>
<feature type="signal peptide" evidence="1">
    <location>
        <begin position="1"/>
        <end position="22"/>
    </location>
</feature>
<gene>
    <name evidence="2" type="ORF">DES53_10987</name>
</gene>